<protein>
    <recommendedName>
        <fullName evidence="18">Homeobox domain-containing protein</fullName>
    </recommendedName>
</protein>
<feature type="region of interest" description="Disordered" evidence="17">
    <location>
        <begin position="506"/>
        <end position="544"/>
    </location>
</feature>
<comment type="similarity">
    <text evidence="2">Belongs to the ZHX family.</text>
</comment>
<evidence type="ECO:0000256" key="5">
    <source>
        <dbReference type="ARBA" id="ARBA00022723"/>
    </source>
</evidence>
<reference evidence="20" key="1">
    <citation type="submission" date="2024-04" db="EMBL/GenBank/DDBJ databases">
        <title>Salinicola lusitanus LLJ914,a marine bacterium isolated from the Okinawa Trough.</title>
        <authorList>
            <person name="Li J."/>
        </authorList>
    </citation>
    <scope>NUCLEOTIDE SEQUENCE [LARGE SCALE GENOMIC DNA]</scope>
</reference>
<feature type="compositionally biased region" description="Polar residues" evidence="17">
    <location>
        <begin position="463"/>
        <end position="485"/>
    </location>
</feature>
<evidence type="ECO:0000313" key="19">
    <source>
        <dbReference type="EMBL" id="KAK7907469.1"/>
    </source>
</evidence>
<evidence type="ECO:0000259" key="18">
    <source>
        <dbReference type="PROSITE" id="PS50071"/>
    </source>
</evidence>
<dbReference type="Pfam" id="PF00046">
    <property type="entry name" value="Homeodomain"/>
    <property type="match status" value="1"/>
</dbReference>
<evidence type="ECO:0000256" key="10">
    <source>
        <dbReference type="ARBA" id="ARBA00023015"/>
    </source>
</evidence>
<keyword evidence="20" id="KW-1185">Reference proteome</keyword>
<dbReference type="InterPro" id="IPR001356">
    <property type="entry name" value="HD"/>
</dbReference>
<feature type="region of interest" description="Disordered" evidence="17">
    <location>
        <begin position="455"/>
        <end position="485"/>
    </location>
</feature>
<feature type="domain" description="Homeobox" evidence="18">
    <location>
        <begin position="683"/>
        <end position="733"/>
    </location>
</feature>
<evidence type="ECO:0000256" key="12">
    <source>
        <dbReference type="ARBA" id="ARBA00023155"/>
    </source>
</evidence>
<dbReference type="GO" id="GO:0005634">
    <property type="term" value="C:nucleus"/>
    <property type="evidence" value="ECO:0007669"/>
    <property type="project" value="UniProtKB-SubCell"/>
</dbReference>
<sequence length="865" mass="95950">MASKRKSTVPCMIPSKSKHAREEIILGSLPELLPTIPEDSILSISGEESGHCSLKSECTSETQKGGTYSCPPCHFESRDLNYFLDHMHNCHLDFRAQPTFYCLNCGMSVVRFEALALHNANAHPKIMEGLVTASLMVNKRDGIITVEQNLFTDSAEEKESGIPLIKTPIAKMMKSKGEQKKIVVSHTVEVRKIDTDPSMLTNVPELQNGAPTRTGASTMPRTTVSHEITATVSNHAFHQHTPSLYSPPSSDFNKDLPKVMIPLSSIPTYDAAMDTSSFLKTSFGKFPYPTKAELCYLTVVSEFPEEQIKLWFTAQRLKQGISWSPEEIDEARRKMFNTVFQGGAPQKLPAAPRQVNHIVHHTVHPSLKGPNFPMAKVPFGIMKTRPVGVIAKHANMSTNPNVTRVSYSTSVLSPRFPPAVRTSQVLTKNTQATMEPDRSKGLELPVSTAGLSSSWSNSCSSSITNGETVNRRQGNNISQPNSSVNISNNEHCVAEINGKESIKSCSPTGLEEQNGTKNPVNTSKANPTCNNHISGTNNPPEQPHNSINDDECSINTHKNNNSSVTNEYTRTSCIDAASSLNHASKSPTENTSTTVITMNNSSISDETKLNKDFSIKGMSILQQLIKDEDTNGPELKLHPLNINFKRIKMSAPEINTESVHQEHKPETAEVSQASFSPPWSNKSPQQLHILRQVFSSTRWPSSQQYEDLSVQTGLPKSEVVRWFSDSRYSHKNGQLKWLGTYQRLPADPEAQRGHGDTELESQKDLLDKKKLAEKDMIKHLEGEGLRSEQQMVWQDSYPPLLGLMESKDGNMRGTHEEAAPMGVLQGPWSESAEDHQQPEANQSLIEQQNDTSQTRDRLRMELLEV</sequence>
<evidence type="ECO:0000313" key="20">
    <source>
        <dbReference type="Proteomes" id="UP001460270"/>
    </source>
</evidence>
<keyword evidence="8" id="KW-0221">Differentiation</keyword>
<keyword evidence="5" id="KW-0479">Metal-binding</keyword>
<dbReference type="EMBL" id="JBBPFD010000011">
    <property type="protein sequence ID" value="KAK7907469.1"/>
    <property type="molecule type" value="Genomic_DNA"/>
</dbReference>
<dbReference type="Pfam" id="PF18387">
    <property type="entry name" value="zf_C2H2_ZHX"/>
    <property type="match status" value="1"/>
</dbReference>
<organism evidence="19 20">
    <name type="scientific">Mugilogobius chulae</name>
    <name type="common">yellowstripe goby</name>
    <dbReference type="NCBI Taxonomy" id="88201"/>
    <lineage>
        <taxon>Eukaryota</taxon>
        <taxon>Metazoa</taxon>
        <taxon>Chordata</taxon>
        <taxon>Craniata</taxon>
        <taxon>Vertebrata</taxon>
        <taxon>Euteleostomi</taxon>
        <taxon>Actinopterygii</taxon>
        <taxon>Neopterygii</taxon>
        <taxon>Teleostei</taxon>
        <taxon>Neoteleostei</taxon>
        <taxon>Acanthomorphata</taxon>
        <taxon>Gobiaria</taxon>
        <taxon>Gobiiformes</taxon>
        <taxon>Gobioidei</taxon>
        <taxon>Gobiidae</taxon>
        <taxon>Gobionellinae</taxon>
        <taxon>Mugilogobius</taxon>
    </lineage>
</organism>
<keyword evidence="12 15" id="KW-0371">Homeobox</keyword>
<gene>
    <name evidence="19" type="ORF">WMY93_016081</name>
</gene>
<evidence type="ECO:0000256" key="15">
    <source>
        <dbReference type="PROSITE-ProRule" id="PRU00108"/>
    </source>
</evidence>
<dbReference type="Proteomes" id="UP001460270">
    <property type="component" value="Unassembled WGS sequence"/>
</dbReference>
<accession>A0AAW0P203</accession>
<evidence type="ECO:0000256" key="17">
    <source>
        <dbReference type="SAM" id="MobiDB-lite"/>
    </source>
</evidence>
<evidence type="ECO:0000256" key="8">
    <source>
        <dbReference type="ARBA" id="ARBA00022782"/>
    </source>
</evidence>
<dbReference type="CDD" id="cd00086">
    <property type="entry name" value="homeodomain"/>
    <property type="match status" value="2"/>
</dbReference>
<dbReference type="FunFam" id="1.10.10.60:FF:000062">
    <property type="entry name" value="zinc fingers and homeoboxes protein 3"/>
    <property type="match status" value="1"/>
</dbReference>
<dbReference type="AlphaFoldDB" id="A0AAW0P203"/>
<keyword evidence="10" id="KW-0805">Transcription regulation</keyword>
<keyword evidence="7" id="KW-0863">Zinc-finger</keyword>
<keyword evidence="4" id="KW-0597">Phosphoprotein</keyword>
<evidence type="ECO:0000256" key="14">
    <source>
        <dbReference type="ARBA" id="ARBA00023242"/>
    </source>
</evidence>
<feature type="compositionally biased region" description="Polar residues" evidence="17">
    <location>
        <begin position="838"/>
        <end position="852"/>
    </location>
</feature>
<comment type="subcellular location">
    <subcellularLocation>
        <location evidence="1 15 16">Nucleus</location>
    </subcellularLocation>
</comment>
<evidence type="ECO:0000256" key="4">
    <source>
        <dbReference type="ARBA" id="ARBA00022553"/>
    </source>
</evidence>
<dbReference type="PROSITE" id="PS50071">
    <property type="entry name" value="HOMEOBOX_2"/>
    <property type="match status" value="2"/>
</dbReference>
<feature type="region of interest" description="Disordered" evidence="17">
    <location>
        <begin position="199"/>
        <end position="219"/>
    </location>
</feature>
<dbReference type="GO" id="GO:0008270">
    <property type="term" value="F:zinc ion binding"/>
    <property type="evidence" value="ECO:0007669"/>
    <property type="project" value="UniProtKB-KW"/>
</dbReference>
<dbReference type="PANTHER" id="PTHR15467:SF6">
    <property type="entry name" value="ZINC FINGERS AND HOMEOBOXES PROTEIN 3"/>
    <property type="match status" value="1"/>
</dbReference>
<keyword evidence="14 15" id="KW-0539">Nucleus</keyword>
<dbReference type="PROSITE" id="PS00028">
    <property type="entry name" value="ZINC_FINGER_C2H2_1"/>
    <property type="match status" value="1"/>
</dbReference>
<dbReference type="Gene3D" id="3.30.160.60">
    <property type="entry name" value="Classic Zinc Finger"/>
    <property type="match status" value="1"/>
</dbReference>
<dbReference type="GO" id="GO:0003677">
    <property type="term" value="F:DNA binding"/>
    <property type="evidence" value="ECO:0007669"/>
    <property type="project" value="UniProtKB-UniRule"/>
</dbReference>
<evidence type="ECO:0000256" key="2">
    <source>
        <dbReference type="ARBA" id="ARBA00007440"/>
    </source>
</evidence>
<feature type="compositionally biased region" description="Basic and acidic residues" evidence="17">
    <location>
        <begin position="806"/>
        <end position="818"/>
    </location>
</feature>
<feature type="domain" description="Homeobox" evidence="18">
    <location>
        <begin position="279"/>
        <end position="322"/>
    </location>
</feature>
<feature type="region of interest" description="Disordered" evidence="17">
    <location>
        <begin position="806"/>
        <end position="865"/>
    </location>
</feature>
<dbReference type="InterPro" id="IPR041057">
    <property type="entry name" value="ZHX_Znf_C2H2"/>
</dbReference>
<evidence type="ECO:0000256" key="16">
    <source>
        <dbReference type="RuleBase" id="RU000682"/>
    </source>
</evidence>
<keyword evidence="13" id="KW-0804">Transcription</keyword>
<keyword evidence="11 15" id="KW-0238">DNA-binding</keyword>
<evidence type="ECO:0000256" key="1">
    <source>
        <dbReference type="ARBA" id="ARBA00004123"/>
    </source>
</evidence>
<evidence type="ECO:0000256" key="13">
    <source>
        <dbReference type="ARBA" id="ARBA00023163"/>
    </source>
</evidence>
<feature type="DNA-binding region" description="Homeobox" evidence="15">
    <location>
        <begin position="281"/>
        <end position="323"/>
    </location>
</feature>
<dbReference type="InterPro" id="IPR036236">
    <property type="entry name" value="Znf_C2H2_sf"/>
</dbReference>
<dbReference type="GO" id="GO:0030154">
    <property type="term" value="P:cell differentiation"/>
    <property type="evidence" value="ECO:0007669"/>
    <property type="project" value="UniProtKB-KW"/>
</dbReference>
<feature type="compositionally biased region" description="Basic and acidic residues" evidence="17">
    <location>
        <begin position="853"/>
        <end position="865"/>
    </location>
</feature>
<evidence type="ECO:0000256" key="6">
    <source>
        <dbReference type="ARBA" id="ARBA00022737"/>
    </source>
</evidence>
<dbReference type="SMART" id="SM00355">
    <property type="entry name" value="ZnF_C2H2"/>
    <property type="match status" value="2"/>
</dbReference>
<evidence type="ECO:0000256" key="9">
    <source>
        <dbReference type="ARBA" id="ARBA00022833"/>
    </source>
</evidence>
<dbReference type="SUPFAM" id="SSF57667">
    <property type="entry name" value="beta-beta-alpha zinc fingers"/>
    <property type="match status" value="1"/>
</dbReference>
<name>A0AAW0P203_9GOBI</name>
<dbReference type="InterPro" id="IPR013087">
    <property type="entry name" value="Znf_C2H2_type"/>
</dbReference>
<keyword evidence="6" id="KW-0677">Repeat</keyword>
<keyword evidence="9" id="KW-0862">Zinc</keyword>
<comment type="caution">
    <text evidence="19">The sequence shown here is derived from an EMBL/GenBank/DDBJ whole genome shotgun (WGS) entry which is preliminary data.</text>
</comment>
<dbReference type="PANTHER" id="PTHR15467">
    <property type="entry name" value="ZINC-FINGERS AND HOMEOBOXES RELATED"/>
    <property type="match status" value="1"/>
</dbReference>
<evidence type="ECO:0000256" key="11">
    <source>
        <dbReference type="ARBA" id="ARBA00023125"/>
    </source>
</evidence>
<evidence type="ECO:0000256" key="3">
    <source>
        <dbReference type="ARBA" id="ARBA00022491"/>
    </source>
</evidence>
<evidence type="ECO:0000256" key="7">
    <source>
        <dbReference type="ARBA" id="ARBA00022771"/>
    </source>
</evidence>
<dbReference type="SMART" id="SM00389">
    <property type="entry name" value="HOX"/>
    <property type="match status" value="2"/>
</dbReference>
<dbReference type="Gene3D" id="1.10.10.60">
    <property type="entry name" value="Homeodomain-like"/>
    <property type="match status" value="2"/>
</dbReference>
<dbReference type="SUPFAM" id="SSF46689">
    <property type="entry name" value="Homeodomain-like"/>
    <property type="match status" value="2"/>
</dbReference>
<proteinExistence type="inferred from homology"/>
<dbReference type="InterPro" id="IPR009057">
    <property type="entry name" value="Homeodomain-like_sf"/>
</dbReference>
<dbReference type="GO" id="GO:0000981">
    <property type="term" value="F:DNA-binding transcription factor activity, RNA polymerase II-specific"/>
    <property type="evidence" value="ECO:0007669"/>
    <property type="project" value="TreeGrafter"/>
</dbReference>
<feature type="DNA-binding region" description="Homeobox" evidence="15">
    <location>
        <begin position="685"/>
        <end position="734"/>
    </location>
</feature>
<keyword evidence="3" id="KW-0678">Repressor</keyword>